<feature type="transmembrane region" description="Helical" evidence="2">
    <location>
        <begin position="67"/>
        <end position="87"/>
    </location>
</feature>
<keyword evidence="2" id="KW-1133">Transmembrane helix</keyword>
<gene>
    <name evidence="3" type="ORF">S7711_07643</name>
</gene>
<evidence type="ECO:0000313" key="3">
    <source>
        <dbReference type="EMBL" id="KEY66186.1"/>
    </source>
</evidence>
<dbReference type="Proteomes" id="UP000028045">
    <property type="component" value="Unassembled WGS sequence"/>
</dbReference>
<keyword evidence="2" id="KW-0812">Transmembrane</keyword>
<proteinExistence type="predicted"/>
<dbReference type="HOGENOM" id="CLU_102629_0_0_1"/>
<keyword evidence="4" id="KW-1185">Reference proteome</keyword>
<feature type="transmembrane region" description="Helical" evidence="2">
    <location>
        <begin position="93"/>
        <end position="120"/>
    </location>
</feature>
<feature type="region of interest" description="Disordered" evidence="1">
    <location>
        <begin position="143"/>
        <end position="188"/>
    </location>
</feature>
<dbReference type="EMBL" id="KL648668">
    <property type="protein sequence ID" value="KEY66186.1"/>
    <property type="molecule type" value="Genomic_DNA"/>
</dbReference>
<protein>
    <submittedName>
        <fullName evidence="3">Uncharacterized protein</fullName>
    </submittedName>
</protein>
<evidence type="ECO:0000256" key="1">
    <source>
        <dbReference type="SAM" id="MobiDB-lite"/>
    </source>
</evidence>
<sequence length="188" mass="20780">MSDSNPDPGGVSIVVGTVKLIANALISIPWLRYLSLAGRVLVWPLRIIIVPFSFVVRVLLVVFSPLIYVLSFVLSCISTTFAFIASLEPLYNFFAVAASIGIFSGLFIAVSSGFITSYLGMYEDPRDGARPLKKKGLLEDVPSFRDESSSYETEWHWPDPSPTRRRPASSLASQIIHEEEDDDSDVAY</sequence>
<accession>A0A084ALK7</accession>
<name>A0A084ALK7_STACB</name>
<organism evidence="3 4">
    <name type="scientific">Stachybotrys chartarum (strain CBS 109288 / IBT 7711)</name>
    <name type="common">Toxic black mold</name>
    <name type="synonym">Stilbospora chartarum</name>
    <dbReference type="NCBI Taxonomy" id="1280523"/>
    <lineage>
        <taxon>Eukaryota</taxon>
        <taxon>Fungi</taxon>
        <taxon>Dikarya</taxon>
        <taxon>Ascomycota</taxon>
        <taxon>Pezizomycotina</taxon>
        <taxon>Sordariomycetes</taxon>
        <taxon>Hypocreomycetidae</taxon>
        <taxon>Hypocreales</taxon>
        <taxon>Stachybotryaceae</taxon>
        <taxon>Stachybotrys</taxon>
    </lineage>
</organism>
<keyword evidence="2" id="KW-0472">Membrane</keyword>
<feature type="compositionally biased region" description="Basic and acidic residues" evidence="1">
    <location>
        <begin position="143"/>
        <end position="157"/>
    </location>
</feature>
<dbReference type="OrthoDB" id="4502894at2759"/>
<evidence type="ECO:0000313" key="4">
    <source>
        <dbReference type="Proteomes" id="UP000028045"/>
    </source>
</evidence>
<dbReference type="AlphaFoldDB" id="A0A084ALK7"/>
<evidence type="ECO:0000256" key="2">
    <source>
        <dbReference type="SAM" id="Phobius"/>
    </source>
</evidence>
<feature type="compositionally biased region" description="Acidic residues" evidence="1">
    <location>
        <begin position="178"/>
        <end position="188"/>
    </location>
</feature>
<feature type="transmembrane region" description="Helical" evidence="2">
    <location>
        <begin position="43"/>
        <end position="60"/>
    </location>
</feature>
<feature type="transmembrane region" description="Helical" evidence="2">
    <location>
        <begin position="12"/>
        <end position="31"/>
    </location>
</feature>
<reference evidence="3 4" key="1">
    <citation type="journal article" date="2014" name="BMC Genomics">
        <title>Comparative genome sequencing reveals chemotype-specific gene clusters in the toxigenic black mold Stachybotrys.</title>
        <authorList>
            <person name="Semeiks J."/>
            <person name="Borek D."/>
            <person name="Otwinowski Z."/>
            <person name="Grishin N.V."/>
        </authorList>
    </citation>
    <scope>NUCLEOTIDE SEQUENCE [LARGE SCALE GENOMIC DNA]</scope>
    <source>
        <strain evidence="4">CBS 109288 / IBT 7711</strain>
    </source>
</reference>